<dbReference type="EMBL" id="CP096829">
    <property type="protein sequence ID" value="UPZ14813.1"/>
    <property type="molecule type" value="Genomic_DNA"/>
</dbReference>
<reference evidence="1 2" key="1">
    <citation type="submission" date="2022-04" db="EMBL/GenBank/DDBJ databases">
        <authorList>
            <person name="Ra J.-S."/>
            <person name="Kim S.-B."/>
        </authorList>
    </citation>
    <scope>NUCLEOTIDE SEQUENCE [LARGE SCALE GENOMIC DNA]</scope>
    <source>
        <strain evidence="1 2">MMS21-Er5</strain>
    </source>
</reference>
<evidence type="ECO:0000313" key="1">
    <source>
        <dbReference type="EMBL" id="UPZ14813.1"/>
    </source>
</evidence>
<accession>A0ABY4LNZ5</accession>
<sequence>MHFKNASGKPQFDALQLAIMKIVFLSAASLRIKKVQSIGVYPVFAGKKLEKSLIFPNRQASQ</sequence>
<evidence type="ECO:0000313" key="2">
    <source>
        <dbReference type="Proteomes" id="UP000829998"/>
    </source>
</evidence>
<gene>
    <name evidence="1" type="ORF">M0M44_18875</name>
</gene>
<name>A0ABY4LNZ5_9FLAO</name>
<dbReference type="RefSeq" id="WP_248727081.1">
    <property type="nucleotide sequence ID" value="NZ_CP096829.1"/>
</dbReference>
<organism evidence="1 2">
    <name type="scientific">Flavobacterium humidisoli</name>
    <dbReference type="NCBI Taxonomy" id="2937442"/>
    <lineage>
        <taxon>Bacteria</taxon>
        <taxon>Pseudomonadati</taxon>
        <taxon>Bacteroidota</taxon>
        <taxon>Flavobacteriia</taxon>
        <taxon>Flavobacteriales</taxon>
        <taxon>Flavobacteriaceae</taxon>
        <taxon>Flavobacterium</taxon>
    </lineage>
</organism>
<dbReference type="Proteomes" id="UP000829998">
    <property type="component" value="Chromosome"/>
</dbReference>
<protein>
    <submittedName>
        <fullName evidence="1">Uncharacterized protein</fullName>
    </submittedName>
</protein>
<keyword evidence="2" id="KW-1185">Reference proteome</keyword>
<proteinExistence type="predicted"/>